<gene>
    <name evidence="3" type="ORF">R3P38DRAFT_3089193</name>
</gene>
<feature type="region of interest" description="Disordered" evidence="1">
    <location>
        <begin position="295"/>
        <end position="314"/>
    </location>
</feature>
<evidence type="ECO:0000313" key="3">
    <source>
        <dbReference type="EMBL" id="KAK6992103.1"/>
    </source>
</evidence>
<organism evidence="3 4">
    <name type="scientific">Favolaschia claudopus</name>
    <dbReference type="NCBI Taxonomy" id="2862362"/>
    <lineage>
        <taxon>Eukaryota</taxon>
        <taxon>Fungi</taxon>
        <taxon>Dikarya</taxon>
        <taxon>Basidiomycota</taxon>
        <taxon>Agaricomycotina</taxon>
        <taxon>Agaricomycetes</taxon>
        <taxon>Agaricomycetidae</taxon>
        <taxon>Agaricales</taxon>
        <taxon>Marasmiineae</taxon>
        <taxon>Mycenaceae</taxon>
        <taxon>Favolaschia</taxon>
    </lineage>
</organism>
<proteinExistence type="predicted"/>
<reference evidence="3 4" key="1">
    <citation type="journal article" date="2024" name="J Genomics">
        <title>Draft genome sequencing and assembly of Favolaschia claudopus CIRM-BRFM 2984 isolated from oak limbs.</title>
        <authorList>
            <person name="Navarro D."/>
            <person name="Drula E."/>
            <person name="Chaduli D."/>
            <person name="Cazenave R."/>
            <person name="Ahrendt S."/>
            <person name="Wang J."/>
            <person name="Lipzen A."/>
            <person name="Daum C."/>
            <person name="Barry K."/>
            <person name="Grigoriev I.V."/>
            <person name="Favel A."/>
            <person name="Rosso M.N."/>
            <person name="Martin F."/>
        </authorList>
    </citation>
    <scope>NUCLEOTIDE SEQUENCE [LARGE SCALE GENOMIC DNA]</scope>
    <source>
        <strain evidence="3 4">CIRM-BRFM 2984</strain>
    </source>
</reference>
<sequence>MVGGEGSILASSTAMAPYTLVSSPSARVFSLSAVAVVTFVIVGLVVLCFAMAMVYSCVVPCVMRLVQRAPIEDEENTSDSVVIISKTEEIKLPTHVLADTKLRVHRPRSPLGRLAIEVNTLTHFGSPRSRTSPGPSPLRACVFLETITEAQVTTPVLLEVNMSKSDVRKDKAVTNKFITHPHLLPIGETPARFGSARRTGFVSRPSPLRETSNICDDDATPITADVEAFSIAESIAVALANSSSSNFTPISEDMVDNEEEDPFQFDIGRVVPPPAPFIDVPIIVIVDTDFVQTPAPQRTGRQRSNSFMGRKHGQTVSCARGTSTVGKAAAKDKENNGFLQIPSAEQPRSRNSSRRRAVVIS</sequence>
<name>A0AAV9ZSY7_9AGAR</name>
<evidence type="ECO:0000256" key="2">
    <source>
        <dbReference type="SAM" id="Phobius"/>
    </source>
</evidence>
<dbReference type="Proteomes" id="UP001362999">
    <property type="component" value="Unassembled WGS sequence"/>
</dbReference>
<keyword evidence="2" id="KW-1133">Transmembrane helix</keyword>
<keyword evidence="4" id="KW-1185">Reference proteome</keyword>
<feature type="region of interest" description="Disordered" evidence="1">
    <location>
        <begin position="341"/>
        <end position="361"/>
    </location>
</feature>
<keyword evidence="2" id="KW-0472">Membrane</keyword>
<comment type="caution">
    <text evidence="3">The sequence shown here is derived from an EMBL/GenBank/DDBJ whole genome shotgun (WGS) entry which is preliminary data.</text>
</comment>
<evidence type="ECO:0000256" key="1">
    <source>
        <dbReference type="SAM" id="MobiDB-lite"/>
    </source>
</evidence>
<protein>
    <recommendedName>
        <fullName evidence="5">Membrane-associated protein</fullName>
    </recommendedName>
</protein>
<evidence type="ECO:0008006" key="5">
    <source>
        <dbReference type="Google" id="ProtNLM"/>
    </source>
</evidence>
<feature type="transmembrane region" description="Helical" evidence="2">
    <location>
        <begin position="28"/>
        <end position="55"/>
    </location>
</feature>
<dbReference type="AlphaFoldDB" id="A0AAV9ZSY7"/>
<keyword evidence="2" id="KW-0812">Transmembrane</keyword>
<accession>A0AAV9ZSY7</accession>
<feature type="compositionally biased region" description="Basic residues" evidence="1">
    <location>
        <begin position="351"/>
        <end position="361"/>
    </location>
</feature>
<dbReference type="EMBL" id="JAWWNJ010000113">
    <property type="protein sequence ID" value="KAK6992103.1"/>
    <property type="molecule type" value="Genomic_DNA"/>
</dbReference>
<evidence type="ECO:0000313" key="4">
    <source>
        <dbReference type="Proteomes" id="UP001362999"/>
    </source>
</evidence>